<dbReference type="AlphaFoldDB" id="A0A9P0PZM0"/>
<dbReference type="InterPro" id="IPR011583">
    <property type="entry name" value="Chitinase_II/V-like_cat"/>
</dbReference>
<dbReference type="Gene3D" id="3.10.50.10">
    <property type="match status" value="1"/>
</dbReference>
<dbReference type="GO" id="GO:0006032">
    <property type="term" value="P:chitin catabolic process"/>
    <property type="evidence" value="ECO:0007669"/>
    <property type="project" value="TreeGrafter"/>
</dbReference>
<reference evidence="2" key="1">
    <citation type="submission" date="2022-03" db="EMBL/GenBank/DDBJ databases">
        <authorList>
            <person name="Sayadi A."/>
        </authorList>
    </citation>
    <scope>NUCLEOTIDE SEQUENCE</scope>
</reference>
<name>A0A9P0PZM0_ACAOB</name>
<evidence type="ECO:0000313" key="2">
    <source>
        <dbReference type="EMBL" id="CAH2005041.1"/>
    </source>
</evidence>
<sequence>MPVGGHIKVSILKTWTLSSAITWFTLFAGISHYGDIRVEDNKLDIDGNGKKGLYRRTTELKLKNPKLKVILGIGGAMASNGSLFSDLCRDEKKTEQFIKSSMWLIKEYNFDGLDIDWHPPYPEPYEAKIFTNFLKRTKDALKKDGYLLSASVRSYPDDSGYDGKSMNEILDWITVKSYDFYGPWSGYTGQNNALYSSSREYIWHKDHFNMAASAKNWMNTGITRKKMVISVAFYGWSFNLTDPRDHGLLSPARGPGVDGGFVRWSEICLNYGNYTTVWDDEQK</sequence>
<dbReference type="InterPro" id="IPR017853">
    <property type="entry name" value="GH"/>
</dbReference>
<dbReference type="PANTHER" id="PTHR11177:SF360">
    <property type="entry name" value="CHITINASE 4-RELATED"/>
    <property type="match status" value="1"/>
</dbReference>
<dbReference type="GO" id="GO:0004568">
    <property type="term" value="F:chitinase activity"/>
    <property type="evidence" value="ECO:0007669"/>
    <property type="project" value="TreeGrafter"/>
</dbReference>
<dbReference type="Proteomes" id="UP001152888">
    <property type="component" value="Unassembled WGS sequence"/>
</dbReference>
<comment type="caution">
    <text evidence="2">The sequence shown here is derived from an EMBL/GenBank/DDBJ whole genome shotgun (WGS) entry which is preliminary data.</text>
</comment>
<dbReference type="GO" id="GO:0005576">
    <property type="term" value="C:extracellular region"/>
    <property type="evidence" value="ECO:0007669"/>
    <property type="project" value="TreeGrafter"/>
</dbReference>
<dbReference type="GO" id="GO:0005975">
    <property type="term" value="P:carbohydrate metabolic process"/>
    <property type="evidence" value="ECO:0007669"/>
    <property type="project" value="InterPro"/>
</dbReference>
<dbReference type="Pfam" id="PF00704">
    <property type="entry name" value="Glyco_hydro_18"/>
    <property type="match status" value="1"/>
</dbReference>
<dbReference type="Gene3D" id="3.20.20.80">
    <property type="entry name" value="Glycosidases"/>
    <property type="match status" value="1"/>
</dbReference>
<dbReference type="SUPFAM" id="SSF51445">
    <property type="entry name" value="(Trans)glycosidases"/>
    <property type="match status" value="1"/>
</dbReference>
<organism evidence="2 3">
    <name type="scientific">Acanthoscelides obtectus</name>
    <name type="common">Bean weevil</name>
    <name type="synonym">Bruchus obtectus</name>
    <dbReference type="NCBI Taxonomy" id="200917"/>
    <lineage>
        <taxon>Eukaryota</taxon>
        <taxon>Metazoa</taxon>
        <taxon>Ecdysozoa</taxon>
        <taxon>Arthropoda</taxon>
        <taxon>Hexapoda</taxon>
        <taxon>Insecta</taxon>
        <taxon>Pterygota</taxon>
        <taxon>Neoptera</taxon>
        <taxon>Endopterygota</taxon>
        <taxon>Coleoptera</taxon>
        <taxon>Polyphaga</taxon>
        <taxon>Cucujiformia</taxon>
        <taxon>Chrysomeloidea</taxon>
        <taxon>Chrysomelidae</taxon>
        <taxon>Bruchinae</taxon>
        <taxon>Bruchini</taxon>
        <taxon>Acanthoscelides</taxon>
    </lineage>
</organism>
<protein>
    <recommendedName>
        <fullName evidence="1">GH18 domain-containing protein</fullName>
    </recommendedName>
</protein>
<evidence type="ECO:0000313" key="3">
    <source>
        <dbReference type="Proteomes" id="UP001152888"/>
    </source>
</evidence>
<dbReference type="InterPro" id="IPR029070">
    <property type="entry name" value="Chitinase_insertion_sf"/>
</dbReference>
<gene>
    <name evidence="2" type="ORF">ACAOBT_LOCUS28308</name>
</gene>
<dbReference type="GO" id="GO:0008061">
    <property type="term" value="F:chitin binding"/>
    <property type="evidence" value="ECO:0007669"/>
    <property type="project" value="InterPro"/>
</dbReference>
<dbReference type="PROSITE" id="PS51910">
    <property type="entry name" value="GH18_2"/>
    <property type="match status" value="1"/>
</dbReference>
<evidence type="ECO:0000259" key="1">
    <source>
        <dbReference type="PROSITE" id="PS51910"/>
    </source>
</evidence>
<dbReference type="OrthoDB" id="73875at2759"/>
<accession>A0A9P0PZM0</accession>
<dbReference type="SMART" id="SM00636">
    <property type="entry name" value="Glyco_18"/>
    <property type="match status" value="1"/>
</dbReference>
<dbReference type="EMBL" id="CAKOFQ010007617">
    <property type="protein sequence ID" value="CAH2005041.1"/>
    <property type="molecule type" value="Genomic_DNA"/>
</dbReference>
<proteinExistence type="predicted"/>
<dbReference type="InterPro" id="IPR050314">
    <property type="entry name" value="Glycosyl_Hydrlase_18"/>
</dbReference>
<keyword evidence="3" id="KW-1185">Reference proteome</keyword>
<feature type="domain" description="GH18" evidence="1">
    <location>
        <begin position="1"/>
        <end position="283"/>
    </location>
</feature>
<dbReference type="PANTHER" id="PTHR11177">
    <property type="entry name" value="CHITINASE"/>
    <property type="match status" value="1"/>
</dbReference>
<dbReference type="InterPro" id="IPR001223">
    <property type="entry name" value="Glyco_hydro18_cat"/>
</dbReference>